<organism evidence="2 3">
    <name type="scientific">Volvox africanus</name>
    <dbReference type="NCBI Taxonomy" id="51714"/>
    <lineage>
        <taxon>Eukaryota</taxon>
        <taxon>Viridiplantae</taxon>
        <taxon>Chlorophyta</taxon>
        <taxon>core chlorophytes</taxon>
        <taxon>Chlorophyceae</taxon>
        <taxon>CS clade</taxon>
        <taxon>Chlamydomonadales</taxon>
        <taxon>Volvocaceae</taxon>
        <taxon>Volvox</taxon>
    </lineage>
</organism>
<dbReference type="EMBL" id="BNCO01000094">
    <property type="protein sequence ID" value="GIL67121.1"/>
    <property type="molecule type" value="Genomic_DNA"/>
</dbReference>
<evidence type="ECO:0000313" key="3">
    <source>
        <dbReference type="Proteomes" id="UP000747399"/>
    </source>
</evidence>
<proteinExistence type="predicted"/>
<keyword evidence="3" id="KW-1185">Reference proteome</keyword>
<dbReference type="AlphaFoldDB" id="A0A8J4BRM4"/>
<reference evidence="2" key="1">
    <citation type="journal article" date="2021" name="Proc. Natl. Acad. Sci. U.S.A.">
        <title>Three genomes in the algal genus Volvox reveal the fate of a haploid sex-determining region after a transition to homothallism.</title>
        <authorList>
            <person name="Yamamoto K."/>
            <person name="Hamaji T."/>
            <person name="Kawai-Toyooka H."/>
            <person name="Matsuzaki R."/>
            <person name="Takahashi F."/>
            <person name="Nishimura Y."/>
            <person name="Kawachi M."/>
            <person name="Noguchi H."/>
            <person name="Minakuchi Y."/>
            <person name="Umen J.G."/>
            <person name="Toyoda A."/>
            <person name="Nozaki H."/>
        </authorList>
    </citation>
    <scope>NUCLEOTIDE SEQUENCE</scope>
    <source>
        <strain evidence="2">NIES-3780</strain>
    </source>
</reference>
<feature type="compositionally biased region" description="Basic and acidic residues" evidence="1">
    <location>
        <begin position="21"/>
        <end position="39"/>
    </location>
</feature>
<comment type="caution">
    <text evidence="2">The sequence shown here is derived from an EMBL/GenBank/DDBJ whole genome shotgun (WGS) entry which is preliminary data.</text>
</comment>
<feature type="region of interest" description="Disordered" evidence="1">
    <location>
        <begin position="1"/>
        <end position="39"/>
    </location>
</feature>
<dbReference type="Proteomes" id="UP000747399">
    <property type="component" value="Unassembled WGS sequence"/>
</dbReference>
<evidence type="ECO:0000256" key="1">
    <source>
        <dbReference type="SAM" id="MobiDB-lite"/>
    </source>
</evidence>
<sequence length="191" mass="21581">MTNLETIHPPVIVISDSDSDEEKKKKEKEETTVEQKKEETIMEQQKRVYGRERSVLVFASLEQNGDWPCTRGVHLGCLAVAVAGDDDHPFQALARLVFFTDPQSVWPRIDVGRGVVDGVERANAEAAMRRFLGEFVKGVLDGRGHVDGFRARVVEDARVRGFVEAHNGEHHVKFLDLNEPLLKYNADCWAR</sequence>
<evidence type="ECO:0000313" key="2">
    <source>
        <dbReference type="EMBL" id="GIL67121.1"/>
    </source>
</evidence>
<protein>
    <submittedName>
        <fullName evidence="2">Uncharacterized protein</fullName>
    </submittedName>
</protein>
<accession>A0A8J4BRM4</accession>
<gene>
    <name evidence="2" type="ORF">Vafri_20568</name>
</gene>
<name>A0A8J4BRM4_9CHLO</name>